<dbReference type="GO" id="GO:0047961">
    <property type="term" value="F:glycine N-acyltransferase activity"/>
    <property type="evidence" value="ECO:0007669"/>
    <property type="project" value="InterPro"/>
</dbReference>
<evidence type="ECO:0000259" key="2">
    <source>
        <dbReference type="PROSITE" id="PS51186"/>
    </source>
</evidence>
<accession>A0A6J2V4J0</accession>
<feature type="domain" description="N-acetyltransferase" evidence="2">
    <location>
        <begin position="151"/>
        <end position="279"/>
    </location>
</feature>
<evidence type="ECO:0000313" key="3">
    <source>
        <dbReference type="Proteomes" id="UP000504632"/>
    </source>
</evidence>
<dbReference type="PROSITE" id="PS51186">
    <property type="entry name" value="GNAT"/>
    <property type="match status" value="1"/>
</dbReference>
<dbReference type="Gene3D" id="3.40.630.30">
    <property type="match status" value="1"/>
</dbReference>
<dbReference type="InterPro" id="IPR013653">
    <property type="entry name" value="GCN5-like_dom"/>
</dbReference>
<dbReference type="Pfam" id="PF08445">
    <property type="entry name" value="FR47"/>
    <property type="match status" value="1"/>
</dbReference>
<dbReference type="PANTHER" id="PTHR15298">
    <property type="entry name" value="L-COA N-ACYLTRANSFERASE-RELATED"/>
    <property type="match status" value="1"/>
</dbReference>
<dbReference type="InterPro" id="IPR010313">
    <property type="entry name" value="Glycine_N-acyltransferase"/>
</dbReference>
<proteinExistence type="inferred from homology"/>
<dbReference type="InterPro" id="IPR016181">
    <property type="entry name" value="Acyl_CoA_acyltransferase"/>
</dbReference>
<dbReference type="GeneID" id="115810117"/>
<dbReference type="OrthoDB" id="61870at2759"/>
<comment type="similarity">
    <text evidence="1">Belongs to the glycine N-acyltransferase family.</text>
</comment>
<sequence>MKFLTTSDELKAAERVLQSHLPRSSKVYGFLLGINRGKPHTLEVLVDSWPDFKTIILRPDPKNERALDYMKKVTFFSTDEEVLKRMVSGENAIDWSTYFLIGGFDIQHAPLLREVAASKGVSVRGFTLVHLMTLPDQSLLPPLTTSSIPETRISTLDESHISLVNSTWKFGGDDRGYRNIKNLISHFPTCCITDDNNQPVSWVLLYDYCAMGMLYTLPEHRGKGYAKALVTIMSKKLCSQGFPVYCFIEEDNKLSYKLFSDLGFTEDPSYRAAWFEFNY</sequence>
<evidence type="ECO:0000256" key="1">
    <source>
        <dbReference type="RuleBase" id="RU368002"/>
    </source>
</evidence>
<dbReference type="CDD" id="cd04301">
    <property type="entry name" value="NAT_SF"/>
    <property type="match status" value="1"/>
</dbReference>
<organism evidence="3 4">
    <name type="scientific">Chanos chanos</name>
    <name type="common">Milkfish</name>
    <name type="synonym">Mugil chanos</name>
    <dbReference type="NCBI Taxonomy" id="29144"/>
    <lineage>
        <taxon>Eukaryota</taxon>
        <taxon>Metazoa</taxon>
        <taxon>Chordata</taxon>
        <taxon>Craniata</taxon>
        <taxon>Vertebrata</taxon>
        <taxon>Euteleostomi</taxon>
        <taxon>Actinopterygii</taxon>
        <taxon>Neopterygii</taxon>
        <taxon>Teleostei</taxon>
        <taxon>Ostariophysi</taxon>
        <taxon>Gonorynchiformes</taxon>
        <taxon>Chanidae</taxon>
        <taxon>Chanos</taxon>
    </lineage>
</organism>
<dbReference type="PANTHER" id="PTHR15298:SF17">
    <property type="entry name" value="GLYCINE N-ACYLTRANSFERASE-LIKE PROTEIN"/>
    <property type="match status" value="1"/>
</dbReference>
<dbReference type="Pfam" id="PF06021">
    <property type="entry name" value="Gly_acyl_tr_N"/>
    <property type="match status" value="1"/>
</dbReference>
<dbReference type="Proteomes" id="UP000504632">
    <property type="component" value="Chromosome 4"/>
</dbReference>
<dbReference type="SUPFAM" id="SSF55729">
    <property type="entry name" value="Acyl-CoA N-acyltransferases (Nat)"/>
    <property type="match status" value="1"/>
</dbReference>
<keyword evidence="1" id="KW-0808">Transferase</keyword>
<gene>
    <name evidence="4" type="primary">si:dkey-76k16.5</name>
</gene>
<dbReference type="RefSeq" id="XP_030627900.1">
    <property type="nucleotide sequence ID" value="XM_030772040.1"/>
</dbReference>
<dbReference type="EC" id="2.3.1.-" evidence="1"/>
<dbReference type="InterPro" id="IPR000182">
    <property type="entry name" value="GNAT_dom"/>
</dbReference>
<dbReference type="InterPro" id="IPR015938">
    <property type="entry name" value="Glycine_N-acyltransferase_N"/>
</dbReference>
<protein>
    <recommendedName>
        <fullName evidence="1">Glycine N-acyltransferase-like protein</fullName>
        <ecNumber evidence="1">2.3.1.-</ecNumber>
    </recommendedName>
</protein>
<keyword evidence="1" id="KW-0012">Acyltransferase</keyword>
<dbReference type="InParanoid" id="A0A6J2V4J0"/>
<reference evidence="4" key="1">
    <citation type="submission" date="2025-08" db="UniProtKB">
        <authorList>
            <consortium name="RefSeq"/>
        </authorList>
    </citation>
    <scope>IDENTIFICATION</scope>
</reference>
<dbReference type="AlphaFoldDB" id="A0A6J2V4J0"/>
<keyword evidence="3" id="KW-1185">Reference proteome</keyword>
<evidence type="ECO:0000313" key="4">
    <source>
        <dbReference type="RefSeq" id="XP_030627900.1"/>
    </source>
</evidence>
<dbReference type="GO" id="GO:0005739">
    <property type="term" value="C:mitochondrion"/>
    <property type="evidence" value="ECO:0007669"/>
    <property type="project" value="InterPro"/>
</dbReference>
<name>A0A6J2V4J0_CHACN</name>